<organism evidence="1 2">
    <name type="scientific">Dyadobacter jiangsuensis</name>
    <dbReference type="NCBI Taxonomy" id="1591085"/>
    <lineage>
        <taxon>Bacteria</taxon>
        <taxon>Pseudomonadati</taxon>
        <taxon>Bacteroidota</taxon>
        <taxon>Cytophagia</taxon>
        <taxon>Cytophagales</taxon>
        <taxon>Spirosomataceae</taxon>
        <taxon>Dyadobacter</taxon>
    </lineage>
</organism>
<protein>
    <submittedName>
        <fullName evidence="1">DsrE/DsrF/DsrH-like protein</fullName>
    </submittedName>
</protein>
<dbReference type="SUPFAM" id="SSF75169">
    <property type="entry name" value="DsrEFH-like"/>
    <property type="match status" value="1"/>
</dbReference>
<reference evidence="1 2" key="1">
    <citation type="submission" date="2018-03" db="EMBL/GenBank/DDBJ databases">
        <title>Genomic Encyclopedia of Archaeal and Bacterial Type Strains, Phase II (KMG-II): from individual species to whole genera.</title>
        <authorList>
            <person name="Goeker M."/>
        </authorList>
    </citation>
    <scope>NUCLEOTIDE SEQUENCE [LARGE SCALE GENOMIC DNA]</scope>
    <source>
        <strain evidence="1 2">DSM 29057</strain>
    </source>
</reference>
<dbReference type="Pfam" id="PF02635">
    <property type="entry name" value="DsrE"/>
    <property type="match status" value="1"/>
</dbReference>
<sequence length="124" mass="13233">MKNDAKTALIILSDPNSNSDDANGKLFNALAAAYDFKQANQEVTILFQGAGTRWPALLEKADSPFYGLFEAVKDKVQGVSCGCANVFGADTTGYDLISTNAIPGTSGLPSFVQLQEEGYQIITF</sequence>
<evidence type="ECO:0000313" key="1">
    <source>
        <dbReference type="EMBL" id="PSL29258.1"/>
    </source>
</evidence>
<evidence type="ECO:0000313" key="2">
    <source>
        <dbReference type="Proteomes" id="UP000241964"/>
    </source>
</evidence>
<dbReference type="AlphaFoldDB" id="A0A2P8G5K8"/>
<proteinExistence type="predicted"/>
<keyword evidence="2" id="KW-1185">Reference proteome</keyword>
<dbReference type="InterPro" id="IPR003787">
    <property type="entry name" value="Sulphur_relay_DsrE/F-like"/>
</dbReference>
<accession>A0A2P8G5K8</accession>
<dbReference type="InterPro" id="IPR027396">
    <property type="entry name" value="DsrEFH-like"/>
</dbReference>
<dbReference type="Proteomes" id="UP000241964">
    <property type="component" value="Unassembled WGS sequence"/>
</dbReference>
<dbReference type="OrthoDB" id="9807925at2"/>
<name>A0A2P8G5K8_9BACT</name>
<dbReference type="RefSeq" id="WP_106595558.1">
    <property type="nucleotide sequence ID" value="NZ_PYAS01000005.1"/>
</dbReference>
<dbReference type="EMBL" id="PYAS01000005">
    <property type="protein sequence ID" value="PSL29258.1"/>
    <property type="molecule type" value="Genomic_DNA"/>
</dbReference>
<gene>
    <name evidence="1" type="ORF">CLV60_10595</name>
</gene>
<comment type="caution">
    <text evidence="1">The sequence shown here is derived from an EMBL/GenBank/DDBJ whole genome shotgun (WGS) entry which is preliminary data.</text>
</comment>